<dbReference type="AlphaFoldDB" id="A0A6L5G3Y1"/>
<evidence type="ECO:0000313" key="3">
    <source>
        <dbReference type="Proteomes" id="UP000477750"/>
    </source>
</evidence>
<dbReference type="InterPro" id="IPR011990">
    <property type="entry name" value="TPR-like_helical_dom_sf"/>
</dbReference>
<proteinExistence type="predicted"/>
<dbReference type="InterPro" id="IPR002182">
    <property type="entry name" value="NB-ARC"/>
</dbReference>
<keyword evidence="3" id="KW-1185">Reference proteome</keyword>
<dbReference type="Gene3D" id="1.25.40.10">
    <property type="entry name" value="Tetratricopeptide repeat domain"/>
    <property type="match status" value="2"/>
</dbReference>
<dbReference type="InterPro" id="IPR053137">
    <property type="entry name" value="NLR-like"/>
</dbReference>
<accession>A0A6L5G3Y1</accession>
<dbReference type="PANTHER" id="PTHR46082">
    <property type="entry name" value="ATP/GTP-BINDING PROTEIN-RELATED"/>
    <property type="match status" value="1"/>
</dbReference>
<dbReference type="Pfam" id="PF00931">
    <property type="entry name" value="NB-ARC"/>
    <property type="match status" value="1"/>
</dbReference>
<dbReference type="Gene3D" id="3.40.50.300">
    <property type="entry name" value="P-loop containing nucleotide triphosphate hydrolases"/>
    <property type="match status" value="1"/>
</dbReference>
<gene>
    <name evidence="2" type="ORF">GFD30_00535</name>
</gene>
<dbReference type="Pfam" id="PF13374">
    <property type="entry name" value="TPR_10"/>
    <property type="match status" value="3"/>
</dbReference>
<dbReference type="PANTHER" id="PTHR46082:SF6">
    <property type="entry name" value="AAA+ ATPASE DOMAIN-CONTAINING PROTEIN-RELATED"/>
    <property type="match status" value="1"/>
</dbReference>
<comment type="caution">
    <text evidence="2">The sequence shown here is derived from an EMBL/GenBank/DDBJ whole genome shotgun (WGS) entry which is preliminary data.</text>
</comment>
<dbReference type="SUPFAM" id="SSF48452">
    <property type="entry name" value="TPR-like"/>
    <property type="match status" value="2"/>
</dbReference>
<protein>
    <submittedName>
        <fullName evidence="2">Tetratricopeptide repeat protein</fullName>
    </submittedName>
</protein>
<evidence type="ECO:0000259" key="1">
    <source>
        <dbReference type="Pfam" id="PF00931"/>
    </source>
</evidence>
<name>A0A6L5G3Y1_9ACTN</name>
<dbReference type="GO" id="GO:0043531">
    <property type="term" value="F:ADP binding"/>
    <property type="evidence" value="ECO:0007669"/>
    <property type="project" value="InterPro"/>
</dbReference>
<dbReference type="InterPro" id="IPR027417">
    <property type="entry name" value="P-loop_NTPase"/>
</dbReference>
<dbReference type="SUPFAM" id="SSF52540">
    <property type="entry name" value="P-loop containing nucleoside triphosphate hydrolases"/>
    <property type="match status" value="1"/>
</dbReference>
<dbReference type="EMBL" id="WIAO01000001">
    <property type="protein sequence ID" value="MQM24068.1"/>
    <property type="molecule type" value="Genomic_DNA"/>
</dbReference>
<feature type="domain" description="NB-ARC" evidence="1">
    <location>
        <begin position="72"/>
        <end position="211"/>
    </location>
</feature>
<dbReference type="RefSeq" id="WP_153023270.1">
    <property type="nucleotide sequence ID" value="NZ_WIAO01000001.1"/>
</dbReference>
<reference evidence="2 3" key="1">
    <citation type="submission" date="2019-10" db="EMBL/GenBank/DDBJ databases">
        <title>Glycomyces albidus sp. nov., a novel actinomycete isolated from rhizosphere soil of wheat (Triticum aestivum L.).</title>
        <authorList>
            <person name="Qian L."/>
        </authorList>
    </citation>
    <scope>NUCLEOTIDE SEQUENCE [LARGE SCALE GENOMIC DNA]</scope>
    <source>
        <strain evidence="2 3">NEAU-7082</strain>
    </source>
</reference>
<dbReference type="Proteomes" id="UP000477750">
    <property type="component" value="Unassembled WGS sequence"/>
</dbReference>
<dbReference type="PRINTS" id="PR00364">
    <property type="entry name" value="DISEASERSIST"/>
</dbReference>
<sequence length="813" mass="86943">MPSDPQAGLSFGSHFHDSVRDAAQGGRIELIVGAPRPQPVRWPHRIGTVPQLAASRQEREADWRLSGTTAPCLVLSGMGGVGKTQLAAAYATDRWNRSELDLLMWVNASSAEGIIAAFAQAGVELCGAEPGEDVRAATAFLNLLSRPEAPRWLVVVDDLGDPAALQGLWPPVNPRGRTLVTTRRRDAALDAEGRSRIDIGLFSPEESLAYLHGRLGSRSRRVAGAEPLAELLGGLPLALGQAAAFILDQPGLTCEDYRRLLEDRTVALAELSPEAAPDGYGGSLHAAWSLSIEQADRHAPEGLAGGILKIAALLDPAGIPMGLFTSASVLGFLADVTGTEGLRALQVSAALGRLHRLSLIDADGALVRMHALVQRAVLEMTTSVERSLAAESAADALQALWPEPADGPNSTAVLWTNLSRLIEKAGRSILGGGVHPVFFEAGNSVGAQGQVRMAMGYFSMLRFLIGQVHVDDHPDAIEARHGFARWQGESGDVLGAVEGFQAVLADRIRVLGDEHPRTFATRQRLLYWRGEAGDLETAIAETESLLADRLRLLGPEHFDVLITRSLRARWQGRSGDAVGAAAANESLLADCLQTLGADHPFTLAVRHNLAHWRGEAGDPQGAAAATEALLADRLRVLGPDHPDTFRSRQNLAGWLGEAGDTTAAVDGLTSVLHDQLRVLGPDHPDVLAVRNDLARWTARSDRVEEAIDAFTELLADCERILDPEHRYTRIVAHNLAHWRERRRAGIAGEFSNVAVWADGGLASNTGGRGTGGIMRGGMMGTRGGAAGFEPNSDIGTWLTEDDDIWGQAEHDED</sequence>
<organism evidence="2 3">
    <name type="scientific">Glycomyces albidus</name>
    <dbReference type="NCBI Taxonomy" id="2656774"/>
    <lineage>
        <taxon>Bacteria</taxon>
        <taxon>Bacillati</taxon>
        <taxon>Actinomycetota</taxon>
        <taxon>Actinomycetes</taxon>
        <taxon>Glycomycetales</taxon>
        <taxon>Glycomycetaceae</taxon>
        <taxon>Glycomyces</taxon>
    </lineage>
</organism>
<evidence type="ECO:0000313" key="2">
    <source>
        <dbReference type="EMBL" id="MQM24068.1"/>
    </source>
</evidence>